<feature type="domain" description="D-isomer specific 2-hydroxyacid dehydrogenase catalytic" evidence="5">
    <location>
        <begin position="7"/>
        <end position="312"/>
    </location>
</feature>
<dbReference type="EMBL" id="CP045201">
    <property type="protein sequence ID" value="QOL82774.1"/>
    <property type="molecule type" value="Genomic_DNA"/>
</dbReference>
<keyword evidence="8" id="KW-1185">Reference proteome</keyword>
<dbReference type="SUPFAM" id="SSF51735">
    <property type="entry name" value="NAD(P)-binding Rossmann-fold domains"/>
    <property type="match status" value="1"/>
</dbReference>
<evidence type="ECO:0000259" key="5">
    <source>
        <dbReference type="Pfam" id="PF00389"/>
    </source>
</evidence>
<evidence type="ECO:0000256" key="1">
    <source>
        <dbReference type="ARBA" id="ARBA00022857"/>
    </source>
</evidence>
<dbReference type="GO" id="GO:0005829">
    <property type="term" value="C:cytosol"/>
    <property type="evidence" value="ECO:0007669"/>
    <property type="project" value="TreeGrafter"/>
</dbReference>
<dbReference type="GO" id="GO:0051287">
    <property type="term" value="F:NAD binding"/>
    <property type="evidence" value="ECO:0007669"/>
    <property type="project" value="InterPro"/>
</dbReference>
<evidence type="ECO:0000259" key="6">
    <source>
        <dbReference type="Pfam" id="PF02826"/>
    </source>
</evidence>
<dbReference type="RefSeq" id="WP_193081101.1">
    <property type="nucleotide sequence ID" value="NZ_CP045201.1"/>
</dbReference>
<dbReference type="AlphaFoldDB" id="A0A7L9WSC9"/>
<dbReference type="InterPro" id="IPR036291">
    <property type="entry name" value="NAD(P)-bd_dom_sf"/>
</dbReference>
<dbReference type="InterPro" id="IPR006140">
    <property type="entry name" value="D-isomer_DH_NAD-bd"/>
</dbReference>
<dbReference type="PANTHER" id="PTHR10996">
    <property type="entry name" value="2-HYDROXYACID DEHYDROGENASE-RELATED"/>
    <property type="match status" value="1"/>
</dbReference>
<dbReference type="FunFam" id="3.40.50.720:FF:000213">
    <property type="entry name" value="Putative 2-hydroxyacid dehydrogenase"/>
    <property type="match status" value="1"/>
</dbReference>
<dbReference type="GO" id="GO:0030267">
    <property type="term" value="F:glyoxylate reductase (NADPH) activity"/>
    <property type="evidence" value="ECO:0007669"/>
    <property type="project" value="TreeGrafter"/>
</dbReference>
<evidence type="ECO:0000256" key="3">
    <source>
        <dbReference type="ARBA" id="ARBA00023027"/>
    </source>
</evidence>
<organism evidence="7 8">
    <name type="scientific">Pseudooceanicola spongiae</name>
    <dbReference type="NCBI Taxonomy" id="2613965"/>
    <lineage>
        <taxon>Bacteria</taxon>
        <taxon>Pseudomonadati</taxon>
        <taxon>Pseudomonadota</taxon>
        <taxon>Alphaproteobacteria</taxon>
        <taxon>Rhodobacterales</taxon>
        <taxon>Paracoccaceae</taxon>
        <taxon>Pseudooceanicola</taxon>
    </lineage>
</organism>
<name>A0A7L9WSC9_9RHOB</name>
<dbReference type="GO" id="GO:0016618">
    <property type="term" value="F:hydroxypyruvate reductase [NAD(P)H] activity"/>
    <property type="evidence" value="ECO:0007669"/>
    <property type="project" value="TreeGrafter"/>
</dbReference>
<dbReference type="CDD" id="cd12156">
    <property type="entry name" value="HPPR"/>
    <property type="match status" value="1"/>
</dbReference>
<dbReference type="PANTHER" id="PTHR10996:SF178">
    <property type="entry name" value="2-HYDROXYACID DEHYDROGENASE YGL185C-RELATED"/>
    <property type="match status" value="1"/>
</dbReference>
<evidence type="ECO:0000256" key="2">
    <source>
        <dbReference type="ARBA" id="ARBA00023002"/>
    </source>
</evidence>
<reference evidence="7 8" key="1">
    <citation type="submission" date="2019-10" db="EMBL/GenBank/DDBJ databases">
        <title>Pseudopuniceibacterium sp. HQ09 islated from Antarctica.</title>
        <authorList>
            <person name="Liao L."/>
            <person name="Su S."/>
            <person name="Chen B."/>
            <person name="Yu Y."/>
        </authorList>
    </citation>
    <scope>NUCLEOTIDE SEQUENCE [LARGE SCALE GENOMIC DNA]</scope>
    <source>
        <strain evidence="7 8">HQ09</strain>
    </source>
</reference>
<dbReference type="Pfam" id="PF02826">
    <property type="entry name" value="2-Hacid_dh_C"/>
    <property type="match status" value="1"/>
</dbReference>
<sequence>MPQPDLLVLSAIRPDQMRQLDAAYTLHRLDLAADPASFLAEVAPSVRAAVTTGGRGITAAEIAALPALEIVATSSVGTDAIDLTACAARGIHVTNTPDVLTDDVADIALGMILMTRRRLVEGHEYVRSGTWAQKGPFALTSALRGKRVGILGLGRIGQAIAERCLPFGLQVGYSARSEKPVDFEFFETPQALAQWSDIFVVATPGGAGTQALVSQDVIEAIGPQGTLINIARGSVVDEAALIAALKDGRLGSAGLDVFASEPGPDKALTDLDTVTLSPHHASGTVETRDAMAQLVVDNLAAHFAGEALLTPVG</sequence>
<dbReference type="KEGG" id="pshq:F3W81_19255"/>
<protein>
    <submittedName>
        <fullName evidence="7">2-hydroxyacid dehydrogenase</fullName>
    </submittedName>
</protein>
<dbReference type="InterPro" id="IPR050223">
    <property type="entry name" value="D-isomer_2-hydroxyacid_DH"/>
</dbReference>
<gene>
    <name evidence="7" type="ORF">F3W81_19255</name>
</gene>
<dbReference type="SUPFAM" id="SSF52283">
    <property type="entry name" value="Formate/glycerate dehydrogenase catalytic domain-like"/>
    <property type="match status" value="1"/>
</dbReference>
<keyword evidence="3" id="KW-0520">NAD</keyword>
<evidence type="ECO:0000256" key="4">
    <source>
        <dbReference type="RuleBase" id="RU003719"/>
    </source>
</evidence>
<keyword evidence="2 4" id="KW-0560">Oxidoreductase</keyword>
<feature type="domain" description="D-isomer specific 2-hydroxyacid dehydrogenase NAD-binding" evidence="6">
    <location>
        <begin position="109"/>
        <end position="281"/>
    </location>
</feature>
<comment type="similarity">
    <text evidence="4">Belongs to the D-isomer specific 2-hydroxyacid dehydrogenase family.</text>
</comment>
<dbReference type="InterPro" id="IPR006139">
    <property type="entry name" value="D-isomer_2_OHA_DH_cat_dom"/>
</dbReference>
<accession>A0A7L9WSC9</accession>
<keyword evidence="1" id="KW-0521">NADP</keyword>
<evidence type="ECO:0000313" key="7">
    <source>
        <dbReference type="EMBL" id="QOL82774.1"/>
    </source>
</evidence>
<dbReference type="Pfam" id="PF00389">
    <property type="entry name" value="2-Hacid_dh"/>
    <property type="match status" value="1"/>
</dbReference>
<dbReference type="Proteomes" id="UP000594118">
    <property type="component" value="Chromosome"/>
</dbReference>
<evidence type="ECO:0000313" key="8">
    <source>
        <dbReference type="Proteomes" id="UP000594118"/>
    </source>
</evidence>
<dbReference type="Gene3D" id="3.40.50.720">
    <property type="entry name" value="NAD(P)-binding Rossmann-like Domain"/>
    <property type="match status" value="2"/>
</dbReference>
<proteinExistence type="inferred from homology"/>